<evidence type="ECO:0000313" key="1">
    <source>
        <dbReference type="EMBL" id="KAJ4314694.1"/>
    </source>
</evidence>
<proteinExistence type="predicted"/>
<organism evidence="1 2">
    <name type="scientific">Fusarium piperis</name>
    <dbReference type="NCBI Taxonomy" id="1435070"/>
    <lineage>
        <taxon>Eukaryota</taxon>
        <taxon>Fungi</taxon>
        <taxon>Dikarya</taxon>
        <taxon>Ascomycota</taxon>
        <taxon>Pezizomycotina</taxon>
        <taxon>Sordariomycetes</taxon>
        <taxon>Hypocreomycetidae</taxon>
        <taxon>Hypocreales</taxon>
        <taxon>Nectriaceae</taxon>
        <taxon>Fusarium</taxon>
        <taxon>Fusarium solani species complex</taxon>
    </lineage>
</organism>
<name>A0A9W8W7L1_9HYPO</name>
<dbReference type="EMBL" id="JAPEUR010000223">
    <property type="protein sequence ID" value="KAJ4314694.1"/>
    <property type="molecule type" value="Genomic_DNA"/>
</dbReference>
<sequence>MAQVPLLGMYKFDDHTRALQAEAISEVLTVAPGEKRTGLGSYGLPPPCRTLANSVRRGMGPALELWASNADVAISDLVKPYYRPEAFRLQKGCSIWSAPGHVTLLMPLTRVPVKMYVIPRGSNRPVPSVWNPGMVLFLNELGIQVYGTGSVRFVYILLRKDAIVQPQQ</sequence>
<evidence type="ECO:0000313" key="2">
    <source>
        <dbReference type="Proteomes" id="UP001140502"/>
    </source>
</evidence>
<dbReference type="Proteomes" id="UP001140502">
    <property type="component" value="Unassembled WGS sequence"/>
</dbReference>
<dbReference type="OrthoDB" id="4977394at2759"/>
<accession>A0A9W8W7L1</accession>
<comment type="caution">
    <text evidence="1">The sequence shown here is derived from an EMBL/GenBank/DDBJ whole genome shotgun (WGS) entry which is preliminary data.</text>
</comment>
<gene>
    <name evidence="1" type="ORF">N0V84_008769</name>
</gene>
<reference evidence="1" key="1">
    <citation type="submission" date="2022-10" db="EMBL/GenBank/DDBJ databases">
        <title>Tapping the CABI collections for fungal endophytes: first genome assemblies for Collariella, Neodidymelliopsis, Ascochyta clinopodiicola, Didymella pomorum, Didymosphaeria variabile, Neocosmospora piperis and Neocucurbitaria cava.</title>
        <authorList>
            <person name="Hill R."/>
        </authorList>
    </citation>
    <scope>NUCLEOTIDE SEQUENCE</scope>
    <source>
        <strain evidence="1">IMI 366586</strain>
    </source>
</reference>
<protein>
    <submittedName>
        <fullName evidence="1">Uncharacterized protein</fullName>
    </submittedName>
</protein>
<dbReference type="AlphaFoldDB" id="A0A9W8W7L1"/>
<keyword evidence="2" id="KW-1185">Reference proteome</keyword>